<keyword evidence="4" id="KW-0808">Transferase</keyword>
<dbReference type="PANTHER" id="PTHR15576">
    <property type="entry name" value="RIBITOL-5-PHOSPHATE XYLOSYLTRANSFERASE 1"/>
    <property type="match status" value="1"/>
</dbReference>
<keyword evidence="5" id="KW-0812">Transmembrane</keyword>
<dbReference type="AlphaFoldDB" id="A0A7R8WLF1"/>
<evidence type="ECO:0000313" key="13">
    <source>
        <dbReference type="EMBL" id="CAD7233084.1"/>
    </source>
</evidence>
<dbReference type="Pfam" id="PF01762">
    <property type="entry name" value="Galactosyl_T"/>
    <property type="match status" value="1"/>
</dbReference>
<gene>
    <name evidence="13" type="ORF">CTOB1V02_LOCUS10908</name>
</gene>
<feature type="domain" description="RXYLT1 C-terminal" evidence="11">
    <location>
        <begin position="579"/>
        <end position="727"/>
    </location>
</feature>
<evidence type="ECO:0000256" key="3">
    <source>
        <dbReference type="ARBA" id="ARBA00022676"/>
    </source>
</evidence>
<protein>
    <submittedName>
        <fullName evidence="13">Uncharacterized protein</fullName>
    </submittedName>
</protein>
<evidence type="ECO:0000256" key="1">
    <source>
        <dbReference type="ARBA" id="ARBA00004323"/>
    </source>
</evidence>
<dbReference type="EMBL" id="OB665614">
    <property type="protein sequence ID" value="CAD7233084.1"/>
    <property type="molecule type" value="Genomic_DNA"/>
</dbReference>
<dbReference type="Gene3D" id="3.90.550.50">
    <property type="match status" value="1"/>
</dbReference>
<keyword evidence="9" id="KW-0472">Membrane</keyword>
<accession>A0A7R8WLF1</accession>
<dbReference type="OrthoDB" id="8560686at2759"/>
<evidence type="ECO:0000256" key="4">
    <source>
        <dbReference type="ARBA" id="ARBA00022679"/>
    </source>
</evidence>
<feature type="compositionally biased region" description="Low complexity" evidence="10">
    <location>
        <begin position="32"/>
        <end position="45"/>
    </location>
</feature>
<evidence type="ECO:0000256" key="2">
    <source>
        <dbReference type="ARBA" id="ARBA00008661"/>
    </source>
</evidence>
<reference evidence="13" key="1">
    <citation type="submission" date="2020-11" db="EMBL/GenBank/DDBJ databases">
        <authorList>
            <person name="Tran Van P."/>
        </authorList>
    </citation>
    <scope>NUCLEOTIDE SEQUENCE</scope>
</reference>
<dbReference type="InterPro" id="IPR002659">
    <property type="entry name" value="Glyco_trans_31"/>
</dbReference>
<evidence type="ECO:0000259" key="12">
    <source>
        <dbReference type="Pfam" id="PF24786"/>
    </source>
</evidence>
<feature type="region of interest" description="Disordered" evidence="10">
    <location>
        <begin position="1"/>
        <end position="45"/>
    </location>
</feature>
<name>A0A7R8WLF1_9CRUS</name>
<feature type="compositionally biased region" description="Low complexity" evidence="10">
    <location>
        <begin position="1"/>
        <end position="24"/>
    </location>
</feature>
<comment type="subcellular location">
    <subcellularLocation>
        <location evidence="1">Golgi apparatus membrane</location>
        <topology evidence="1">Single-pass type II membrane protein</topology>
    </subcellularLocation>
</comment>
<feature type="domain" description="RXYLT1 N-terminal" evidence="12">
    <location>
        <begin position="503"/>
        <end position="565"/>
    </location>
</feature>
<keyword evidence="7" id="KW-1133">Transmembrane helix</keyword>
<comment type="similarity">
    <text evidence="2">Belongs to the glycosyltransferase 31 family.</text>
</comment>
<dbReference type="GO" id="GO:0000139">
    <property type="term" value="C:Golgi membrane"/>
    <property type="evidence" value="ECO:0007669"/>
    <property type="project" value="UniProtKB-SubCell"/>
</dbReference>
<evidence type="ECO:0000256" key="8">
    <source>
        <dbReference type="ARBA" id="ARBA00023034"/>
    </source>
</evidence>
<dbReference type="InterPro" id="IPR057538">
    <property type="entry name" value="RXYLT1_C"/>
</dbReference>
<evidence type="ECO:0000256" key="7">
    <source>
        <dbReference type="ARBA" id="ARBA00022989"/>
    </source>
</evidence>
<proteinExistence type="inferred from homology"/>
<dbReference type="GO" id="GO:0016758">
    <property type="term" value="F:hexosyltransferase activity"/>
    <property type="evidence" value="ECO:0007669"/>
    <property type="project" value="InterPro"/>
</dbReference>
<keyword evidence="3" id="KW-0328">Glycosyltransferase</keyword>
<dbReference type="GO" id="GO:0035269">
    <property type="term" value="P:protein O-linked glycosylation via mannose"/>
    <property type="evidence" value="ECO:0007669"/>
    <property type="project" value="InterPro"/>
</dbReference>
<dbReference type="PANTHER" id="PTHR15576:SF1">
    <property type="entry name" value="RIBITOL-5-PHOSPHATE XYLOSYLTRANSFERASE 1"/>
    <property type="match status" value="1"/>
</dbReference>
<evidence type="ECO:0000256" key="5">
    <source>
        <dbReference type="ARBA" id="ARBA00022692"/>
    </source>
</evidence>
<evidence type="ECO:0000259" key="11">
    <source>
        <dbReference type="Pfam" id="PF24785"/>
    </source>
</evidence>
<dbReference type="GO" id="GO:0120053">
    <property type="term" value="F:ribitol beta-1,4-xylosyltransferase activity"/>
    <property type="evidence" value="ECO:0007669"/>
    <property type="project" value="InterPro"/>
</dbReference>
<dbReference type="Pfam" id="PF24786">
    <property type="entry name" value="RXYLT1_N"/>
    <property type="match status" value="1"/>
</dbReference>
<keyword evidence="6" id="KW-0735">Signal-anchor</keyword>
<dbReference type="InterPro" id="IPR055286">
    <property type="entry name" value="RXYLT1-like"/>
</dbReference>
<evidence type="ECO:0000256" key="6">
    <source>
        <dbReference type="ARBA" id="ARBA00022968"/>
    </source>
</evidence>
<evidence type="ECO:0000256" key="9">
    <source>
        <dbReference type="ARBA" id="ARBA00023136"/>
    </source>
</evidence>
<sequence>MALAISSSPDVSSSSSTSTTNPSNRSRKSSRHAQSSSDESVMDTSSAVLSSSRIVSHTRSNTPSGNHKIVVKLVVLGLTDLDLVRKKTNLHFNGKLAWKRKTQVAEWWEDEDLMSWLSLGTVGFVLLIASIIQSIVSATTGSSLTETGRKVVSGVAIPGVFGRTKMRSNDKVKETKPKLEKLSSVAGFRDAVKLVNSLPLSNLNDLNSNRFSGVLLTALWEKPNQPPVPIELTARRTPLKILPLLEVSVLEERVDCASVVASAKHHASNLDGLSKEIQQEQLTFEDIFIVPVMDVYRSLSLKLLLGLSQALETTSSDWFIKTDDDSLLFPDRIISQTPPGSPRTEMIIWGNFKVNQAVMKGGKHSDLSYQSFSYPPYPCGVGYGLSRRLAEALVDLNRQGVLRLLQAWLSWRALLASDKEVVDVDIWCKAGIGNYLWYHVLQGDSELVENGLRIGRKNLCVLPSNIAESIQCPGRRQGTAPKCSGPPKTLGLSAGGSLQKEFINGRTEQSVREALEWIKFAQELRPALKNLGVLLHGCEYCRNPWFYDIFKAQSIQLSLVVYSAQRPVKARWPLGVATYRGFPVHCLPQDSPEDLLRRSRKFQANFIGTVYPNSSRVSLRRWMDKHVSDPKFLFKIRSEWEANETEDSVRAYIQALLNSDFTLCPAGKNKESYRIWEALACGSIPVLLDDHEGDCEPSLQELLGDASPVVFLSKWSELERLFSEERGDSVALLRHRPHLKRRCHDDGDSTDENLVNSWWHSHPRIELNKEIDSAMQVRLQLFEVNVEGGAEDGQNN</sequence>
<dbReference type="InterPro" id="IPR057539">
    <property type="entry name" value="RXYLT1_N"/>
</dbReference>
<dbReference type="Pfam" id="PF24785">
    <property type="entry name" value="RXYLT1_C"/>
    <property type="match status" value="1"/>
</dbReference>
<organism evidence="13">
    <name type="scientific">Cyprideis torosa</name>
    <dbReference type="NCBI Taxonomy" id="163714"/>
    <lineage>
        <taxon>Eukaryota</taxon>
        <taxon>Metazoa</taxon>
        <taxon>Ecdysozoa</taxon>
        <taxon>Arthropoda</taxon>
        <taxon>Crustacea</taxon>
        <taxon>Oligostraca</taxon>
        <taxon>Ostracoda</taxon>
        <taxon>Podocopa</taxon>
        <taxon>Podocopida</taxon>
        <taxon>Cytherocopina</taxon>
        <taxon>Cytheroidea</taxon>
        <taxon>Cytherideidae</taxon>
        <taxon>Cyprideis</taxon>
    </lineage>
</organism>
<keyword evidence="8" id="KW-0333">Golgi apparatus</keyword>
<evidence type="ECO:0000256" key="10">
    <source>
        <dbReference type="SAM" id="MobiDB-lite"/>
    </source>
</evidence>